<dbReference type="EMBL" id="CM007648">
    <property type="protein sequence ID" value="ONM24758.1"/>
    <property type="molecule type" value="Genomic_DNA"/>
</dbReference>
<gene>
    <name evidence="2" type="ORF">ZEAMMB73_Zm00001d006707</name>
</gene>
<organism evidence="2">
    <name type="scientific">Zea mays</name>
    <name type="common">Maize</name>
    <dbReference type="NCBI Taxonomy" id="4577"/>
    <lineage>
        <taxon>Eukaryota</taxon>
        <taxon>Viridiplantae</taxon>
        <taxon>Streptophyta</taxon>
        <taxon>Embryophyta</taxon>
        <taxon>Tracheophyta</taxon>
        <taxon>Spermatophyta</taxon>
        <taxon>Magnoliopsida</taxon>
        <taxon>Liliopsida</taxon>
        <taxon>Poales</taxon>
        <taxon>Poaceae</taxon>
        <taxon>PACMAD clade</taxon>
        <taxon>Panicoideae</taxon>
        <taxon>Andropogonodae</taxon>
        <taxon>Andropogoneae</taxon>
        <taxon>Tripsacinae</taxon>
        <taxon>Zea</taxon>
    </lineage>
</organism>
<accession>A0A1D6EZQ8</accession>
<protein>
    <submittedName>
        <fullName evidence="2">Uncharacterized protein</fullName>
    </submittedName>
</protein>
<evidence type="ECO:0000313" key="2">
    <source>
        <dbReference type="EMBL" id="ONM24758.1"/>
    </source>
</evidence>
<dbReference type="AlphaFoldDB" id="A0A1D6EZQ8"/>
<dbReference type="PaxDb" id="4577-GRMZM2G034927_P01"/>
<dbReference type="InParanoid" id="A0A1D6EZQ8"/>
<feature type="compositionally biased region" description="Basic and acidic residues" evidence="1">
    <location>
        <begin position="67"/>
        <end position="84"/>
    </location>
</feature>
<feature type="region of interest" description="Disordered" evidence="1">
    <location>
        <begin position="51"/>
        <end position="85"/>
    </location>
</feature>
<name>A0A1D6EZQ8_MAIZE</name>
<proteinExistence type="predicted"/>
<feature type="compositionally biased region" description="Low complexity" evidence="1">
    <location>
        <begin position="51"/>
        <end position="60"/>
    </location>
</feature>
<reference evidence="2" key="1">
    <citation type="submission" date="2015-12" db="EMBL/GenBank/DDBJ databases">
        <title>Update maize B73 reference genome by single molecule sequencing technologies.</title>
        <authorList>
            <consortium name="Maize Genome Sequencing Project"/>
            <person name="Ware D."/>
        </authorList>
    </citation>
    <scope>NUCLEOTIDE SEQUENCE [LARGE SCALE GENOMIC DNA]</scope>
    <source>
        <tissue evidence="2">Seedling</tissue>
    </source>
</reference>
<feature type="compositionally biased region" description="Low complexity" evidence="1">
    <location>
        <begin position="104"/>
        <end position="120"/>
    </location>
</feature>
<evidence type="ECO:0000256" key="1">
    <source>
        <dbReference type="SAM" id="MobiDB-lite"/>
    </source>
</evidence>
<dbReference type="STRING" id="4577.A0A1D6EZQ8"/>
<sequence length="157" mass="16805">MARALLLLRVAIARYPPLPTSPALLQLQPLPLLRCHAPSQYKSQLRFLSSLSSSSVPTSSDAPSDGEGGRDGEEDGAKSGDRVDYLGMSDEELMEQCDMGTFKASAPGASDAADSYSPSPTRTGHVIGQWWFMAKAHFHDQGDVHNIAIECSGGVRT</sequence>
<dbReference type="eggNOG" id="KOG2726">
    <property type="taxonomic scope" value="Eukaryota"/>
</dbReference>
<feature type="region of interest" description="Disordered" evidence="1">
    <location>
        <begin position="97"/>
        <end position="120"/>
    </location>
</feature>